<accession>F4RDI3</accession>
<dbReference type="AlphaFoldDB" id="F4RDI3"/>
<evidence type="ECO:0000256" key="4">
    <source>
        <dbReference type="PROSITE-ProRule" id="PRU00134"/>
    </source>
</evidence>
<organism evidence="7">
    <name type="scientific">Melampsora larici-populina (strain 98AG31 / pathotype 3-4-7)</name>
    <name type="common">Poplar leaf rust fungus</name>
    <dbReference type="NCBI Taxonomy" id="747676"/>
    <lineage>
        <taxon>Eukaryota</taxon>
        <taxon>Fungi</taxon>
        <taxon>Dikarya</taxon>
        <taxon>Basidiomycota</taxon>
        <taxon>Pucciniomycotina</taxon>
        <taxon>Pucciniomycetes</taxon>
        <taxon>Pucciniales</taxon>
        <taxon>Melampsoraceae</taxon>
        <taxon>Melampsora</taxon>
    </lineage>
</organism>
<name>F4RDI3_MELLP</name>
<keyword evidence="2 4" id="KW-0863">Zinc-finger</keyword>
<dbReference type="EMBL" id="GL883097">
    <property type="protein sequence ID" value="EGG09604.1"/>
    <property type="molecule type" value="Genomic_DNA"/>
</dbReference>
<dbReference type="Gene3D" id="6.10.140.2220">
    <property type="match status" value="1"/>
</dbReference>
<evidence type="ECO:0000259" key="5">
    <source>
        <dbReference type="PROSITE" id="PS50865"/>
    </source>
</evidence>
<dbReference type="GO" id="GO:0008270">
    <property type="term" value="F:zinc ion binding"/>
    <property type="evidence" value="ECO:0007669"/>
    <property type="project" value="UniProtKB-KW"/>
</dbReference>
<protein>
    <recommendedName>
        <fullName evidence="5">MYND-type domain-containing protein</fullName>
    </recommendedName>
</protein>
<dbReference type="Gene3D" id="1.25.40.10">
    <property type="entry name" value="Tetratricopeptide repeat domain"/>
    <property type="match status" value="1"/>
</dbReference>
<dbReference type="HOGENOM" id="CLU_120095_0_0_1"/>
<sequence length="189" mass="21323">MFHSSVSSNPQVPLNCNLQNQAVQLHKDGQYEKEEVALLNALERKIATSGAQSHTVALTKNSLGELYIDMGRLNEAQKFLEEAEIVRKDGAVSDLVCTRDNLGRLYEMKGDHEKAIKWRTMGAPNEMVCSHYQCPKMINAAKLSKYAELQHCARCKCVFYCGTVCQKKDWTRHKKYCQAPTSTVAPVRL</sequence>
<keyword evidence="3" id="KW-0862">Zinc</keyword>
<dbReference type="Proteomes" id="UP000001072">
    <property type="component" value="Unassembled WGS sequence"/>
</dbReference>
<dbReference type="Pfam" id="PF13374">
    <property type="entry name" value="TPR_10"/>
    <property type="match status" value="1"/>
</dbReference>
<dbReference type="RefSeq" id="XP_007407331.1">
    <property type="nucleotide sequence ID" value="XM_007407269.1"/>
</dbReference>
<dbReference type="SUPFAM" id="SSF48452">
    <property type="entry name" value="TPR-like"/>
    <property type="match status" value="1"/>
</dbReference>
<dbReference type="OrthoDB" id="5231159at2759"/>
<proteinExistence type="predicted"/>
<dbReference type="Pfam" id="PF01753">
    <property type="entry name" value="zf-MYND"/>
    <property type="match status" value="1"/>
</dbReference>
<evidence type="ECO:0000256" key="3">
    <source>
        <dbReference type="ARBA" id="ARBA00022833"/>
    </source>
</evidence>
<feature type="domain" description="MYND-type" evidence="5">
    <location>
        <begin position="131"/>
        <end position="177"/>
    </location>
</feature>
<evidence type="ECO:0000256" key="1">
    <source>
        <dbReference type="ARBA" id="ARBA00022723"/>
    </source>
</evidence>
<dbReference type="KEGG" id="mlr:MELLADRAFT_61077"/>
<dbReference type="PROSITE" id="PS50865">
    <property type="entry name" value="ZF_MYND_2"/>
    <property type="match status" value="1"/>
</dbReference>
<dbReference type="GeneID" id="18929666"/>
<keyword evidence="7" id="KW-1185">Reference proteome</keyword>
<reference evidence="7" key="1">
    <citation type="journal article" date="2011" name="Proc. Natl. Acad. Sci. U.S.A.">
        <title>Obligate biotrophy features unraveled by the genomic analysis of rust fungi.</title>
        <authorList>
            <person name="Duplessis S."/>
            <person name="Cuomo C.A."/>
            <person name="Lin Y.-C."/>
            <person name="Aerts A."/>
            <person name="Tisserant E."/>
            <person name="Veneault-Fourrey C."/>
            <person name="Joly D.L."/>
            <person name="Hacquard S."/>
            <person name="Amselem J."/>
            <person name="Cantarel B.L."/>
            <person name="Chiu R."/>
            <person name="Coutinho P.M."/>
            <person name="Feau N."/>
            <person name="Field M."/>
            <person name="Frey P."/>
            <person name="Gelhaye E."/>
            <person name="Goldberg J."/>
            <person name="Grabherr M.G."/>
            <person name="Kodira C.D."/>
            <person name="Kohler A."/>
            <person name="Kuees U."/>
            <person name="Lindquist E.A."/>
            <person name="Lucas S.M."/>
            <person name="Mago R."/>
            <person name="Mauceli E."/>
            <person name="Morin E."/>
            <person name="Murat C."/>
            <person name="Pangilinan J.L."/>
            <person name="Park R."/>
            <person name="Pearson M."/>
            <person name="Quesneville H."/>
            <person name="Rouhier N."/>
            <person name="Sakthikumar S."/>
            <person name="Salamov A.A."/>
            <person name="Schmutz J."/>
            <person name="Selles B."/>
            <person name="Shapiro H."/>
            <person name="Tanguay P."/>
            <person name="Tuskan G.A."/>
            <person name="Henrissat B."/>
            <person name="Van de Peer Y."/>
            <person name="Rouze P."/>
            <person name="Ellis J.G."/>
            <person name="Dodds P.N."/>
            <person name="Schein J.E."/>
            <person name="Zhong S."/>
            <person name="Hamelin R.C."/>
            <person name="Grigoriev I.V."/>
            <person name="Szabo L.J."/>
            <person name="Martin F."/>
        </authorList>
    </citation>
    <scope>NUCLEOTIDE SEQUENCE [LARGE SCALE GENOMIC DNA]</scope>
    <source>
        <strain evidence="7">98AG31 / pathotype 3-4-7</strain>
    </source>
</reference>
<dbReference type="InParanoid" id="F4RDI3"/>
<dbReference type="InterPro" id="IPR002893">
    <property type="entry name" value="Znf_MYND"/>
</dbReference>
<dbReference type="InterPro" id="IPR011990">
    <property type="entry name" value="TPR-like_helical_dom_sf"/>
</dbReference>
<keyword evidence="1" id="KW-0479">Metal-binding</keyword>
<evidence type="ECO:0000256" key="2">
    <source>
        <dbReference type="ARBA" id="ARBA00022771"/>
    </source>
</evidence>
<evidence type="ECO:0000313" key="7">
    <source>
        <dbReference type="Proteomes" id="UP000001072"/>
    </source>
</evidence>
<gene>
    <name evidence="6" type="ORF">MELLADRAFT_61077</name>
</gene>
<dbReference type="VEuPathDB" id="FungiDB:MELLADRAFT_61077"/>
<evidence type="ECO:0000313" key="6">
    <source>
        <dbReference type="EMBL" id="EGG09604.1"/>
    </source>
</evidence>
<dbReference type="STRING" id="747676.F4RDI3"/>
<dbReference type="eggNOG" id="ENOG502S1PU">
    <property type="taxonomic scope" value="Eukaryota"/>
</dbReference>
<dbReference type="SUPFAM" id="SSF144232">
    <property type="entry name" value="HIT/MYND zinc finger-like"/>
    <property type="match status" value="1"/>
</dbReference>